<gene>
    <name evidence="2" type="ORF">L5G33_16215</name>
</gene>
<evidence type="ECO:0000313" key="2">
    <source>
        <dbReference type="EMBL" id="MCF8590000.1"/>
    </source>
</evidence>
<proteinExistence type="predicted"/>
<evidence type="ECO:0000256" key="1">
    <source>
        <dbReference type="SAM" id="Phobius"/>
    </source>
</evidence>
<keyword evidence="3" id="KW-1185">Reference proteome</keyword>
<dbReference type="Proteomes" id="UP001200110">
    <property type="component" value="Unassembled WGS sequence"/>
</dbReference>
<organism evidence="2 3">
    <name type="scientific">Gordonia liuliyuniae</name>
    <dbReference type="NCBI Taxonomy" id="2911517"/>
    <lineage>
        <taxon>Bacteria</taxon>
        <taxon>Bacillati</taxon>
        <taxon>Actinomycetota</taxon>
        <taxon>Actinomycetes</taxon>
        <taxon>Mycobacteriales</taxon>
        <taxon>Gordoniaceae</taxon>
        <taxon>Gordonia</taxon>
    </lineage>
</organism>
<keyword evidence="1" id="KW-1133">Transmembrane helix</keyword>
<protein>
    <recommendedName>
        <fullName evidence="4">Aspartate carbamoyl transferase</fullName>
    </recommendedName>
</protein>
<keyword evidence="1" id="KW-0472">Membrane</keyword>
<sequence length="140" mass="14925">MSTDDVRSRNDPLPADHLLPALRGLAVGRIALGVASLVAPGTLARGLGVQQTPELDYLTRIFGARAIALGLGYLTTPAAERPRWQRLSLMVDITDTAHGTAHLVRGDLPKPAAVAMVALTGSYMTVGATRFVRDMAARRR</sequence>
<keyword evidence="1" id="KW-0812">Transmembrane</keyword>
<dbReference type="EMBL" id="JAKKOR010000012">
    <property type="protein sequence ID" value="MCF8590000.1"/>
    <property type="molecule type" value="Genomic_DNA"/>
</dbReference>
<feature type="transmembrane region" description="Helical" evidence="1">
    <location>
        <begin position="112"/>
        <end position="132"/>
    </location>
</feature>
<evidence type="ECO:0000313" key="3">
    <source>
        <dbReference type="Proteomes" id="UP001200110"/>
    </source>
</evidence>
<accession>A0ABS9IWQ1</accession>
<dbReference type="RefSeq" id="WP_236999199.1">
    <property type="nucleotide sequence ID" value="NZ_JAKKOR010000012.1"/>
</dbReference>
<feature type="transmembrane region" description="Helical" evidence="1">
    <location>
        <begin position="20"/>
        <end position="43"/>
    </location>
</feature>
<feature type="transmembrane region" description="Helical" evidence="1">
    <location>
        <begin position="55"/>
        <end position="74"/>
    </location>
</feature>
<reference evidence="2 3" key="1">
    <citation type="submission" date="2022-01" db="EMBL/GenBank/DDBJ databases">
        <authorList>
            <person name="Huang Y."/>
        </authorList>
    </citation>
    <scope>NUCLEOTIDE SEQUENCE [LARGE SCALE GENOMIC DNA]</scope>
    <source>
        <strain evidence="2 3">HY366</strain>
    </source>
</reference>
<name>A0ABS9IWQ1_9ACTN</name>
<comment type="caution">
    <text evidence="2">The sequence shown here is derived from an EMBL/GenBank/DDBJ whole genome shotgun (WGS) entry which is preliminary data.</text>
</comment>
<evidence type="ECO:0008006" key="4">
    <source>
        <dbReference type="Google" id="ProtNLM"/>
    </source>
</evidence>